<accession>A0A3S0A4B0</accession>
<dbReference type="Gene3D" id="1.20.59.10">
    <property type="entry name" value="Chorismate mutase"/>
    <property type="match status" value="1"/>
</dbReference>
<dbReference type="NCBIfam" id="TIGR01805">
    <property type="entry name" value="CM_mono_grmpos"/>
    <property type="match status" value="1"/>
</dbReference>
<protein>
    <submittedName>
        <fullName evidence="3">Chorismate mutase</fullName>
    </submittedName>
</protein>
<dbReference type="RefSeq" id="WP_125944045.1">
    <property type="nucleotide sequence ID" value="NZ_PXZH01000008.1"/>
</dbReference>
<dbReference type="SMART" id="SM00830">
    <property type="entry name" value="CM_2"/>
    <property type="match status" value="1"/>
</dbReference>
<keyword evidence="4" id="KW-1185">Reference proteome</keyword>
<sequence>MLEKKREEINEIDQQLIQLLEKRLAVVSEIGQIKQQQNLSVLDRQREQAVLDQVNRWTQNEDYRLPIQKIMQKIMDESKLLQI</sequence>
<dbReference type="EMBL" id="PXZH01000008">
    <property type="protein sequence ID" value="RST88565.1"/>
    <property type="molecule type" value="Genomic_DNA"/>
</dbReference>
<reference evidence="3 4" key="1">
    <citation type="submission" date="2018-03" db="EMBL/GenBank/DDBJ databases">
        <authorList>
            <person name="Gulvik C.A."/>
        </authorList>
    </citation>
    <scope>NUCLEOTIDE SEQUENCE [LARGE SCALE GENOMIC DNA]</scope>
    <source>
        <strain evidence="3 4">JCM 31581</strain>
    </source>
</reference>
<comment type="caution">
    <text evidence="3">The sequence shown here is derived from an EMBL/GenBank/DDBJ whole genome shotgun (WGS) entry which is preliminary data.</text>
</comment>
<dbReference type="SUPFAM" id="SSF48600">
    <property type="entry name" value="Chorismate mutase II"/>
    <property type="match status" value="1"/>
</dbReference>
<dbReference type="InterPro" id="IPR051331">
    <property type="entry name" value="Chorismate_mutase-related"/>
</dbReference>
<dbReference type="InterPro" id="IPR036979">
    <property type="entry name" value="CM_dom_sf"/>
</dbReference>
<evidence type="ECO:0000256" key="1">
    <source>
        <dbReference type="ARBA" id="ARBA00023235"/>
    </source>
</evidence>
<dbReference type="InterPro" id="IPR036263">
    <property type="entry name" value="Chorismate_II_sf"/>
</dbReference>
<dbReference type="OrthoDB" id="9802281at2"/>
<evidence type="ECO:0000259" key="2">
    <source>
        <dbReference type="PROSITE" id="PS51168"/>
    </source>
</evidence>
<gene>
    <name evidence="3" type="ORF">C7P63_10160</name>
</gene>
<evidence type="ECO:0000313" key="4">
    <source>
        <dbReference type="Proteomes" id="UP000277864"/>
    </source>
</evidence>
<dbReference type="InterPro" id="IPR002701">
    <property type="entry name" value="CM_II_prokaryot"/>
</dbReference>
<dbReference type="GO" id="GO:0009697">
    <property type="term" value="P:salicylic acid biosynthetic process"/>
    <property type="evidence" value="ECO:0007669"/>
    <property type="project" value="TreeGrafter"/>
</dbReference>
<feature type="domain" description="Chorismate mutase" evidence="2">
    <location>
        <begin position="1"/>
        <end position="83"/>
    </location>
</feature>
<dbReference type="GO" id="GO:0004106">
    <property type="term" value="F:chorismate mutase activity"/>
    <property type="evidence" value="ECO:0007669"/>
    <property type="project" value="InterPro"/>
</dbReference>
<organism evidence="3 4">
    <name type="scientific">Vagococcus humatus</name>
    <dbReference type="NCBI Taxonomy" id="1889241"/>
    <lineage>
        <taxon>Bacteria</taxon>
        <taxon>Bacillati</taxon>
        <taxon>Bacillota</taxon>
        <taxon>Bacilli</taxon>
        <taxon>Lactobacillales</taxon>
        <taxon>Enterococcaceae</taxon>
        <taxon>Vagococcus</taxon>
    </lineage>
</organism>
<proteinExistence type="predicted"/>
<dbReference type="AlphaFoldDB" id="A0A3S0A4B0"/>
<keyword evidence="1" id="KW-0413">Isomerase</keyword>
<dbReference type="PANTHER" id="PTHR38041">
    <property type="entry name" value="CHORISMATE MUTASE"/>
    <property type="match status" value="1"/>
</dbReference>
<dbReference type="InterPro" id="IPR011279">
    <property type="entry name" value="Chorismate_mutase_GmP"/>
</dbReference>
<dbReference type="PANTHER" id="PTHR38041:SF1">
    <property type="entry name" value="CHORISMATE MUTASE"/>
    <property type="match status" value="1"/>
</dbReference>
<evidence type="ECO:0000313" key="3">
    <source>
        <dbReference type="EMBL" id="RST88565.1"/>
    </source>
</evidence>
<dbReference type="GO" id="GO:0046417">
    <property type="term" value="P:chorismate metabolic process"/>
    <property type="evidence" value="ECO:0007669"/>
    <property type="project" value="InterPro"/>
</dbReference>
<dbReference type="PROSITE" id="PS51168">
    <property type="entry name" value="CHORISMATE_MUT_2"/>
    <property type="match status" value="1"/>
</dbReference>
<dbReference type="Proteomes" id="UP000277864">
    <property type="component" value="Unassembled WGS sequence"/>
</dbReference>
<name>A0A3S0A4B0_9ENTE</name>
<dbReference type="Pfam" id="PF01817">
    <property type="entry name" value="CM_2"/>
    <property type="match status" value="1"/>
</dbReference>